<dbReference type="Proteomes" id="UP001220225">
    <property type="component" value="Unassembled WGS sequence"/>
</dbReference>
<comment type="caution">
    <text evidence="1">The sequence shown here is derived from an EMBL/GenBank/DDBJ whole genome shotgun (WGS) entry which is preliminary data.</text>
</comment>
<gene>
    <name evidence="1" type="ORF">PSI14_17685</name>
</gene>
<proteinExistence type="predicted"/>
<evidence type="ECO:0000313" key="1">
    <source>
        <dbReference type="EMBL" id="MDC9598610.1"/>
    </source>
</evidence>
<protein>
    <submittedName>
        <fullName evidence="1">Uncharacterized protein</fullName>
    </submittedName>
</protein>
<sequence>MKQRKLINWADYPTPEARLKALNENPDAMANELLESGQSIVYRTPELPSGYFIREYPDGRKILYRRSDKH</sequence>
<dbReference type="EMBL" id="JAQRFN010000034">
    <property type="protein sequence ID" value="MDC9598610.1"/>
    <property type="molecule type" value="Genomic_DNA"/>
</dbReference>
<reference evidence="1 2" key="1">
    <citation type="submission" date="2023-02" db="EMBL/GenBank/DDBJ databases">
        <title>Entomopathogenic bacteria.</title>
        <authorList>
            <person name="Machado R.A."/>
        </authorList>
    </citation>
    <scope>NUCLEOTIDE SEQUENCE [LARGE SCALE GENOMIC DNA]</scope>
    <source>
        <strain evidence="1 2">XENO-2</strain>
    </source>
</reference>
<accession>A0ABT5M015</accession>
<name>A0ABT5M015_9GAMM</name>
<organism evidence="1 2">
    <name type="scientific">Xenorhabdus anantnagensis</name>
    <dbReference type="NCBI Taxonomy" id="3025875"/>
    <lineage>
        <taxon>Bacteria</taxon>
        <taxon>Pseudomonadati</taxon>
        <taxon>Pseudomonadota</taxon>
        <taxon>Gammaproteobacteria</taxon>
        <taxon>Enterobacterales</taxon>
        <taxon>Morganellaceae</taxon>
        <taxon>Xenorhabdus</taxon>
    </lineage>
</organism>
<keyword evidence="2" id="KW-1185">Reference proteome</keyword>
<evidence type="ECO:0000313" key="2">
    <source>
        <dbReference type="Proteomes" id="UP001220225"/>
    </source>
</evidence>
<dbReference type="RefSeq" id="WP_273577208.1">
    <property type="nucleotide sequence ID" value="NZ_JAQRFN010000034.1"/>
</dbReference>